<sequence>MPKLWNETIEAHRAAVRDAILDAAWALVAERGLMSVTMAQIAERAAIGRATVYKYFADVESVLAAWHERQVTAHLQQLAAIANRPGRAVRRLESVLVAYARILRQRGEHGPDLGALLHHGGHPAEAQRHLAALVRGLLDEGMGGGEFRADVPADELARYCLHALSAAAGLPSEAAVARLVGVVMAGVATG</sequence>
<dbReference type="InterPro" id="IPR036271">
    <property type="entry name" value="Tet_transcr_reg_TetR-rel_C_sf"/>
</dbReference>
<dbReference type="SUPFAM" id="SSF48498">
    <property type="entry name" value="Tetracyclin repressor-like, C-terminal domain"/>
    <property type="match status" value="1"/>
</dbReference>
<dbReference type="InterPro" id="IPR001647">
    <property type="entry name" value="HTH_TetR"/>
</dbReference>
<dbReference type="PRINTS" id="PR00455">
    <property type="entry name" value="HTHTETR"/>
</dbReference>
<dbReference type="PANTHER" id="PTHR30055">
    <property type="entry name" value="HTH-TYPE TRANSCRIPTIONAL REGULATOR RUTR"/>
    <property type="match status" value="1"/>
</dbReference>
<dbReference type="RefSeq" id="WP_397088415.1">
    <property type="nucleotide sequence ID" value="NZ_JBITGY010000010.1"/>
</dbReference>
<gene>
    <name evidence="4" type="ORF">ACIBG2_36095</name>
</gene>
<feature type="domain" description="HTH tetR-type" evidence="3">
    <location>
        <begin position="14"/>
        <end position="74"/>
    </location>
</feature>
<dbReference type="Pfam" id="PF00440">
    <property type="entry name" value="TetR_N"/>
    <property type="match status" value="1"/>
</dbReference>
<protein>
    <submittedName>
        <fullName evidence="4">TetR/AcrR family transcriptional regulator</fullName>
    </submittedName>
</protein>
<dbReference type="Proteomes" id="UP001612741">
    <property type="component" value="Unassembled WGS sequence"/>
</dbReference>
<evidence type="ECO:0000256" key="1">
    <source>
        <dbReference type="ARBA" id="ARBA00023125"/>
    </source>
</evidence>
<keyword evidence="1 2" id="KW-0238">DNA-binding</keyword>
<evidence type="ECO:0000313" key="5">
    <source>
        <dbReference type="Proteomes" id="UP001612741"/>
    </source>
</evidence>
<comment type="caution">
    <text evidence="4">The sequence shown here is derived from an EMBL/GenBank/DDBJ whole genome shotgun (WGS) entry which is preliminary data.</text>
</comment>
<dbReference type="SUPFAM" id="SSF46689">
    <property type="entry name" value="Homeodomain-like"/>
    <property type="match status" value="1"/>
</dbReference>
<keyword evidence="5" id="KW-1185">Reference proteome</keyword>
<dbReference type="Gene3D" id="1.10.357.10">
    <property type="entry name" value="Tetracycline Repressor, domain 2"/>
    <property type="match status" value="1"/>
</dbReference>
<organism evidence="4 5">
    <name type="scientific">Nonomuraea typhae</name>
    <dbReference type="NCBI Taxonomy" id="2603600"/>
    <lineage>
        <taxon>Bacteria</taxon>
        <taxon>Bacillati</taxon>
        <taxon>Actinomycetota</taxon>
        <taxon>Actinomycetes</taxon>
        <taxon>Streptosporangiales</taxon>
        <taxon>Streptosporangiaceae</taxon>
        <taxon>Nonomuraea</taxon>
    </lineage>
</organism>
<dbReference type="PROSITE" id="PS50977">
    <property type="entry name" value="HTH_TETR_2"/>
    <property type="match status" value="1"/>
</dbReference>
<evidence type="ECO:0000256" key="2">
    <source>
        <dbReference type="PROSITE-ProRule" id="PRU00335"/>
    </source>
</evidence>
<feature type="DNA-binding region" description="H-T-H motif" evidence="2">
    <location>
        <begin position="37"/>
        <end position="56"/>
    </location>
</feature>
<evidence type="ECO:0000259" key="3">
    <source>
        <dbReference type="PROSITE" id="PS50977"/>
    </source>
</evidence>
<dbReference type="EMBL" id="JBITGY010000010">
    <property type="protein sequence ID" value="MFI6502847.1"/>
    <property type="molecule type" value="Genomic_DNA"/>
</dbReference>
<evidence type="ECO:0000313" key="4">
    <source>
        <dbReference type="EMBL" id="MFI6502847.1"/>
    </source>
</evidence>
<dbReference type="InterPro" id="IPR050109">
    <property type="entry name" value="HTH-type_TetR-like_transc_reg"/>
</dbReference>
<reference evidence="4 5" key="1">
    <citation type="submission" date="2024-10" db="EMBL/GenBank/DDBJ databases">
        <title>The Natural Products Discovery Center: Release of the First 8490 Sequenced Strains for Exploring Actinobacteria Biosynthetic Diversity.</title>
        <authorList>
            <person name="Kalkreuter E."/>
            <person name="Kautsar S.A."/>
            <person name="Yang D."/>
            <person name="Bader C.D."/>
            <person name="Teijaro C.N."/>
            <person name="Fluegel L."/>
            <person name="Davis C.M."/>
            <person name="Simpson J.R."/>
            <person name="Lauterbach L."/>
            <person name="Steele A.D."/>
            <person name="Gui C."/>
            <person name="Meng S."/>
            <person name="Li G."/>
            <person name="Viehrig K."/>
            <person name="Ye F."/>
            <person name="Su P."/>
            <person name="Kiefer A.F."/>
            <person name="Nichols A."/>
            <person name="Cepeda A.J."/>
            <person name="Yan W."/>
            <person name="Fan B."/>
            <person name="Jiang Y."/>
            <person name="Adhikari A."/>
            <person name="Zheng C.-J."/>
            <person name="Schuster L."/>
            <person name="Cowan T.M."/>
            <person name="Smanski M.J."/>
            <person name="Chevrette M.G."/>
            <person name="De Carvalho L.P.S."/>
            <person name="Shen B."/>
        </authorList>
    </citation>
    <scope>NUCLEOTIDE SEQUENCE [LARGE SCALE GENOMIC DNA]</scope>
    <source>
        <strain evidence="4 5">NPDC050545</strain>
    </source>
</reference>
<dbReference type="PANTHER" id="PTHR30055:SF226">
    <property type="entry name" value="HTH-TYPE TRANSCRIPTIONAL REGULATOR PKSA"/>
    <property type="match status" value="1"/>
</dbReference>
<dbReference type="InterPro" id="IPR009057">
    <property type="entry name" value="Homeodomain-like_sf"/>
</dbReference>
<proteinExistence type="predicted"/>
<accession>A0ABW7Z4H1</accession>
<name>A0ABW7Z4H1_9ACTN</name>